<dbReference type="EMBL" id="QKYU01000013">
    <property type="protein sequence ID" value="PZW44850.1"/>
    <property type="molecule type" value="Genomic_DNA"/>
</dbReference>
<keyword evidence="4" id="KW-0233">DNA recombination</keyword>
<sequence>MIDVISRYKFVVQDRDRHGNLRIYLRQPGKPKLRLFEALGTDAFDAEYRRALDAKQKPTPKAVGTVERGTLTALVVEYYGSADFKRLDARSSHVRRLILEKLLAEKGALPAGRMEARHILKMRDAKAEKPEAANSLVKALRAVFKHGVAAGLVKENPARSVPYLAPQGDGLHSWTREEVEQFEAHWPVGSKPRLAMALMLFTGQRRSDVVLFGRQHVREGVLTFTQQKNRNRKPVTLTLPIIPELARIIAATPTQGLHFLTGERGTPYTPDSFGNRFRAWCRAAGLPQCSPHGLRKAAASRLAELGCSANEIAAVTGHRTLKEVSRYTAGAAQRVMAASAMARITAEQAAKVKVPPSAPTPEWDKNATQSVEKKGYSKWMVPRSGIEPPTLRFSVACSTN</sequence>
<dbReference type="PANTHER" id="PTHR30629">
    <property type="entry name" value="PROPHAGE INTEGRASE"/>
    <property type="match status" value="1"/>
</dbReference>
<dbReference type="InterPro" id="IPR002104">
    <property type="entry name" value="Integrase_catalytic"/>
</dbReference>
<dbReference type="InterPro" id="IPR010998">
    <property type="entry name" value="Integrase_recombinase_N"/>
</dbReference>
<dbReference type="SUPFAM" id="SSF56349">
    <property type="entry name" value="DNA breaking-rejoining enzymes"/>
    <property type="match status" value="1"/>
</dbReference>
<comment type="similarity">
    <text evidence="1">Belongs to the 'phage' integrase family.</text>
</comment>
<evidence type="ECO:0000256" key="4">
    <source>
        <dbReference type="ARBA" id="ARBA00023172"/>
    </source>
</evidence>
<dbReference type="Pfam" id="PF00589">
    <property type="entry name" value="Phage_integrase"/>
    <property type="match status" value="1"/>
</dbReference>
<name>A0A2W7KB69_9PROT</name>
<protein>
    <submittedName>
        <fullName evidence="6">Integrase</fullName>
    </submittedName>
</protein>
<dbReference type="Proteomes" id="UP000249688">
    <property type="component" value="Unassembled WGS sequence"/>
</dbReference>
<dbReference type="GO" id="GO:0003677">
    <property type="term" value="F:DNA binding"/>
    <property type="evidence" value="ECO:0007669"/>
    <property type="project" value="UniProtKB-KW"/>
</dbReference>
<evidence type="ECO:0000256" key="2">
    <source>
        <dbReference type="ARBA" id="ARBA00022908"/>
    </source>
</evidence>
<evidence type="ECO:0000313" key="7">
    <source>
        <dbReference type="Proteomes" id="UP000249688"/>
    </source>
</evidence>
<dbReference type="InterPro" id="IPR050808">
    <property type="entry name" value="Phage_Integrase"/>
</dbReference>
<keyword evidence="3" id="KW-0238">DNA-binding</keyword>
<dbReference type="Gene3D" id="1.10.150.130">
    <property type="match status" value="1"/>
</dbReference>
<evidence type="ECO:0000256" key="1">
    <source>
        <dbReference type="ARBA" id="ARBA00008857"/>
    </source>
</evidence>
<feature type="domain" description="Tyr recombinase" evidence="5">
    <location>
        <begin position="169"/>
        <end position="340"/>
    </location>
</feature>
<evidence type="ECO:0000313" key="6">
    <source>
        <dbReference type="EMBL" id="PZW44850.1"/>
    </source>
</evidence>
<keyword evidence="7" id="KW-1185">Reference proteome</keyword>
<proteinExistence type="inferred from homology"/>
<accession>A0A2W7KB69</accession>
<dbReference type="PROSITE" id="PS51898">
    <property type="entry name" value="TYR_RECOMBINASE"/>
    <property type="match status" value="1"/>
</dbReference>
<evidence type="ECO:0000256" key="3">
    <source>
        <dbReference type="ARBA" id="ARBA00023125"/>
    </source>
</evidence>
<comment type="caution">
    <text evidence="6">The sequence shown here is derived from an EMBL/GenBank/DDBJ whole genome shotgun (WGS) entry which is preliminary data.</text>
</comment>
<gene>
    <name evidence="6" type="ORF">C8P66_11317</name>
</gene>
<dbReference type="InterPro" id="IPR013762">
    <property type="entry name" value="Integrase-like_cat_sf"/>
</dbReference>
<dbReference type="Gene3D" id="1.10.443.10">
    <property type="entry name" value="Intergrase catalytic core"/>
    <property type="match status" value="1"/>
</dbReference>
<dbReference type="GO" id="GO:0015074">
    <property type="term" value="P:DNA integration"/>
    <property type="evidence" value="ECO:0007669"/>
    <property type="project" value="UniProtKB-KW"/>
</dbReference>
<dbReference type="GO" id="GO:0006310">
    <property type="term" value="P:DNA recombination"/>
    <property type="evidence" value="ECO:0007669"/>
    <property type="project" value="UniProtKB-KW"/>
</dbReference>
<organism evidence="6 7">
    <name type="scientific">Humitalea rosea</name>
    <dbReference type="NCBI Taxonomy" id="990373"/>
    <lineage>
        <taxon>Bacteria</taxon>
        <taxon>Pseudomonadati</taxon>
        <taxon>Pseudomonadota</taxon>
        <taxon>Alphaproteobacteria</taxon>
        <taxon>Acetobacterales</taxon>
        <taxon>Roseomonadaceae</taxon>
        <taxon>Humitalea</taxon>
    </lineage>
</organism>
<reference evidence="6 7" key="1">
    <citation type="submission" date="2018-06" db="EMBL/GenBank/DDBJ databases">
        <title>Genomic Encyclopedia of Archaeal and Bacterial Type Strains, Phase II (KMG-II): from individual species to whole genera.</title>
        <authorList>
            <person name="Goeker M."/>
        </authorList>
    </citation>
    <scope>NUCLEOTIDE SEQUENCE [LARGE SCALE GENOMIC DNA]</scope>
    <source>
        <strain evidence="6 7">DSM 24525</strain>
    </source>
</reference>
<dbReference type="AlphaFoldDB" id="A0A2W7KB69"/>
<evidence type="ECO:0000259" key="5">
    <source>
        <dbReference type="PROSITE" id="PS51898"/>
    </source>
</evidence>
<dbReference type="PANTHER" id="PTHR30629:SF2">
    <property type="entry name" value="PROPHAGE INTEGRASE INTS-RELATED"/>
    <property type="match status" value="1"/>
</dbReference>
<dbReference type="InterPro" id="IPR011010">
    <property type="entry name" value="DNA_brk_join_enz"/>
</dbReference>
<keyword evidence="2" id="KW-0229">DNA integration</keyword>